<evidence type="ECO:0000313" key="1">
    <source>
        <dbReference type="EMBL" id="RRH88395.1"/>
    </source>
</evidence>
<dbReference type="RefSeq" id="WP_124958668.1">
    <property type="nucleotide sequence ID" value="NZ_RQXU01000006.1"/>
</dbReference>
<comment type="caution">
    <text evidence="1">The sequence shown here is derived from an EMBL/GenBank/DDBJ whole genome shotgun (WGS) entry which is preliminary data.</text>
</comment>
<gene>
    <name evidence="1" type="ORF">EH244_12200</name>
</gene>
<proteinExistence type="predicted"/>
<dbReference type="Proteomes" id="UP000271590">
    <property type="component" value="Unassembled WGS sequence"/>
</dbReference>
<accession>A0A3P3EPZ5</accession>
<organism evidence="1 2">
    <name type="scientific">Variovorax beijingensis</name>
    <dbReference type="NCBI Taxonomy" id="2496117"/>
    <lineage>
        <taxon>Bacteria</taxon>
        <taxon>Pseudomonadati</taxon>
        <taxon>Pseudomonadota</taxon>
        <taxon>Betaproteobacteria</taxon>
        <taxon>Burkholderiales</taxon>
        <taxon>Comamonadaceae</taxon>
        <taxon>Variovorax</taxon>
    </lineage>
</organism>
<dbReference type="AlphaFoldDB" id="A0A3P3EPZ5"/>
<reference evidence="1 2" key="1">
    <citation type="submission" date="2018-11" db="EMBL/GenBank/DDBJ databases">
        <title>The genome of Variovorax sp T529.</title>
        <authorList>
            <person name="Gao J."/>
        </authorList>
    </citation>
    <scope>NUCLEOTIDE SEQUENCE [LARGE SCALE GENOMIC DNA]</scope>
    <source>
        <strain evidence="1 2">T529</strain>
    </source>
</reference>
<sequence length="98" mass="10781">MDVSVVLRQESQVYQKSVWILNSFGWQKKDTDKSTDKLQCTAWMHRMRTLPADFVDAAVDGLSEIKLPLGWKQPGGSAHGASARRAVAVLSGALPLEV</sequence>
<name>A0A3P3EPZ5_9BURK</name>
<dbReference type="EMBL" id="RQXU01000006">
    <property type="protein sequence ID" value="RRH88395.1"/>
    <property type="molecule type" value="Genomic_DNA"/>
</dbReference>
<protein>
    <submittedName>
        <fullName evidence="1">Uncharacterized protein</fullName>
    </submittedName>
</protein>
<evidence type="ECO:0000313" key="2">
    <source>
        <dbReference type="Proteomes" id="UP000271590"/>
    </source>
</evidence>